<dbReference type="RefSeq" id="WP_070221809.1">
    <property type="nucleotide sequence ID" value="NZ_CP033019.1"/>
</dbReference>
<gene>
    <name evidence="1" type="ORF">D9M09_04440</name>
</gene>
<organism evidence="1 2">
    <name type="scientific">Janthinobacterium agaricidamnosum</name>
    <dbReference type="NCBI Taxonomy" id="55508"/>
    <lineage>
        <taxon>Bacteria</taxon>
        <taxon>Pseudomonadati</taxon>
        <taxon>Pseudomonadota</taxon>
        <taxon>Betaproteobacteria</taxon>
        <taxon>Burkholderiales</taxon>
        <taxon>Oxalobacteraceae</taxon>
        <taxon>Janthinobacterium</taxon>
    </lineage>
</organism>
<evidence type="ECO:0008006" key="3">
    <source>
        <dbReference type="Google" id="ProtNLM"/>
    </source>
</evidence>
<evidence type="ECO:0000313" key="1">
    <source>
        <dbReference type="EMBL" id="AYM75127.1"/>
    </source>
</evidence>
<evidence type="ECO:0000313" key="2">
    <source>
        <dbReference type="Proteomes" id="UP000279594"/>
    </source>
</evidence>
<dbReference type="AlphaFoldDB" id="A0A3G2E582"/>
<accession>A0A3G2E582</accession>
<sequence length="99" mass="10724">MNDYIIFMHDDTETPMDVATSAWEDYFAMLRASGRFCGGSSIGPGICVHRSGQARAVTPHLSGYLRVQAESIDDAKKLLIGNPVLNAGGTVEIRALPRD</sequence>
<protein>
    <recommendedName>
        <fullName evidence="3">YCII-related domain-containing protein</fullName>
    </recommendedName>
</protein>
<dbReference type="EMBL" id="CP033019">
    <property type="protein sequence ID" value="AYM75127.1"/>
    <property type="molecule type" value="Genomic_DNA"/>
</dbReference>
<dbReference type="Proteomes" id="UP000279594">
    <property type="component" value="Chromosome"/>
</dbReference>
<keyword evidence="2" id="KW-1185">Reference proteome</keyword>
<reference evidence="1 2" key="1">
    <citation type="submission" date="2018-10" db="EMBL/GenBank/DDBJ databases">
        <title>Effects of UV and annual dynamics of microbial communities in freshwater RAS systems.</title>
        <authorList>
            <person name="Bekkelund A.K."/>
            <person name="Hansen B.R."/>
            <person name="Stokken H."/>
            <person name="Eriksen B.F."/>
            <person name="Kashulin N.A."/>
        </authorList>
    </citation>
    <scope>NUCLEOTIDE SEQUENCE [LARGE SCALE GENOMIC DNA]</scope>
    <source>
        <strain evidence="1 2">BHSEK</strain>
    </source>
</reference>
<proteinExistence type="predicted"/>
<dbReference type="Gene3D" id="3.30.70.1060">
    <property type="entry name" value="Dimeric alpha+beta barrel"/>
    <property type="match status" value="1"/>
</dbReference>
<name>A0A3G2E582_9BURK</name>